<reference evidence="6 7" key="1">
    <citation type="journal article" date="2019" name="bioRxiv">
        <title>Bacteria contribute to plant secondary compound degradation in a generalist herbivore system.</title>
        <authorList>
            <person name="Francoeur C.B."/>
            <person name="Khadempour L."/>
            <person name="Moreira-Soto R.D."/>
            <person name="Gotting K."/>
            <person name="Book A.J."/>
            <person name="Pinto-Tomas A.A."/>
            <person name="Keefover-Ring K."/>
            <person name="Currie C.R."/>
        </authorList>
    </citation>
    <scope>NUCLEOTIDE SEQUENCE [LARGE SCALE GENOMIC DNA]</scope>
    <source>
        <strain evidence="6 7">Acro-805</strain>
    </source>
</reference>
<dbReference type="Pfam" id="PF03466">
    <property type="entry name" value="LysR_substrate"/>
    <property type="match status" value="1"/>
</dbReference>
<dbReference type="PRINTS" id="PR00039">
    <property type="entry name" value="HTHLYSR"/>
</dbReference>
<keyword evidence="3" id="KW-0238">DNA-binding</keyword>
<dbReference type="InterPro" id="IPR005119">
    <property type="entry name" value="LysR_subst-bd"/>
</dbReference>
<dbReference type="RefSeq" id="WP_167134221.1">
    <property type="nucleotide sequence ID" value="NZ_VWXD01000001.1"/>
</dbReference>
<dbReference type="PANTHER" id="PTHR30118">
    <property type="entry name" value="HTH-TYPE TRANSCRIPTIONAL REGULATOR LEUO-RELATED"/>
    <property type="match status" value="1"/>
</dbReference>
<dbReference type="SUPFAM" id="SSF53850">
    <property type="entry name" value="Periplasmic binding protein-like II"/>
    <property type="match status" value="1"/>
</dbReference>
<dbReference type="InterPro" id="IPR036390">
    <property type="entry name" value="WH_DNA-bd_sf"/>
</dbReference>
<evidence type="ECO:0000256" key="1">
    <source>
        <dbReference type="ARBA" id="ARBA00009437"/>
    </source>
</evidence>
<dbReference type="InterPro" id="IPR036388">
    <property type="entry name" value="WH-like_DNA-bd_sf"/>
</dbReference>
<comment type="similarity">
    <text evidence="1">Belongs to the LysR transcriptional regulatory family.</text>
</comment>
<dbReference type="InterPro" id="IPR000847">
    <property type="entry name" value="LysR_HTH_N"/>
</dbReference>
<name>A0ABX0QNF6_9GAMM</name>
<dbReference type="Gene3D" id="3.40.190.10">
    <property type="entry name" value="Periplasmic binding protein-like II"/>
    <property type="match status" value="2"/>
</dbReference>
<dbReference type="InterPro" id="IPR037402">
    <property type="entry name" value="YidZ_PBP2"/>
</dbReference>
<sequence length="304" mass="33532">MNFEGFDLNLLVAFNALMLERNVTKAAALAGVSQPAMSAALSRLRRVFDDPLFIRSAEGLLPTAKAQEMAIPVADALGQVRHLMQPAEVFDPTAKQRSFTLGLTEYPMHVLLPALTKKLAAVAPHCTIHVRYFIDRDEVVALLDTGKIDIAVGVPPTRAENRILSQPLLRDDFVTLVGRDHEAARKGMNLRAFLSMRHILVSPEGNHYGLVDQQLREQGLTRTISLTLPTMFTVPALLSGTDYVATVLRRVGTTSASQGDIIMFEPPLALPSIPFDLLWHRRTQDSAAHSWLRQVISQVASDLK</sequence>
<protein>
    <submittedName>
        <fullName evidence="6">LysR family transcriptional regulator</fullName>
    </submittedName>
</protein>
<keyword evidence="4" id="KW-0804">Transcription</keyword>
<keyword evidence="2" id="KW-0805">Transcription regulation</keyword>
<gene>
    <name evidence="6" type="ORF">F3J38_00765</name>
</gene>
<dbReference type="InterPro" id="IPR050389">
    <property type="entry name" value="LysR-type_TF"/>
</dbReference>
<dbReference type="SUPFAM" id="SSF46785">
    <property type="entry name" value="Winged helix' DNA-binding domain"/>
    <property type="match status" value="1"/>
</dbReference>
<dbReference type="Gene3D" id="1.10.10.10">
    <property type="entry name" value="Winged helix-like DNA-binding domain superfamily/Winged helix DNA-binding domain"/>
    <property type="match status" value="1"/>
</dbReference>
<evidence type="ECO:0000256" key="3">
    <source>
        <dbReference type="ARBA" id="ARBA00023125"/>
    </source>
</evidence>
<dbReference type="PANTHER" id="PTHR30118:SF15">
    <property type="entry name" value="TRANSCRIPTIONAL REGULATORY PROTEIN"/>
    <property type="match status" value="1"/>
</dbReference>
<organism evidence="6 7">
    <name type="scientific">Candidatus Pantoea formicae</name>
    <dbReference type="NCBI Taxonomy" id="2608355"/>
    <lineage>
        <taxon>Bacteria</taxon>
        <taxon>Pseudomonadati</taxon>
        <taxon>Pseudomonadota</taxon>
        <taxon>Gammaproteobacteria</taxon>
        <taxon>Enterobacterales</taxon>
        <taxon>Erwiniaceae</taxon>
        <taxon>Pantoea</taxon>
    </lineage>
</organism>
<evidence type="ECO:0000313" key="6">
    <source>
        <dbReference type="EMBL" id="NIE98607.1"/>
    </source>
</evidence>
<dbReference type="CDD" id="cd08417">
    <property type="entry name" value="PBP2_Nitroaromatics_like"/>
    <property type="match status" value="1"/>
</dbReference>
<dbReference type="Proteomes" id="UP000780690">
    <property type="component" value="Unassembled WGS sequence"/>
</dbReference>
<feature type="domain" description="HTH lysR-type" evidence="5">
    <location>
        <begin position="6"/>
        <end position="63"/>
    </location>
</feature>
<evidence type="ECO:0000259" key="5">
    <source>
        <dbReference type="PROSITE" id="PS50931"/>
    </source>
</evidence>
<evidence type="ECO:0000313" key="7">
    <source>
        <dbReference type="Proteomes" id="UP000780690"/>
    </source>
</evidence>
<dbReference type="Pfam" id="PF00126">
    <property type="entry name" value="HTH_1"/>
    <property type="match status" value="1"/>
</dbReference>
<dbReference type="EMBL" id="VWXD01000001">
    <property type="protein sequence ID" value="NIE98607.1"/>
    <property type="molecule type" value="Genomic_DNA"/>
</dbReference>
<accession>A0ABX0QNF6</accession>
<evidence type="ECO:0000256" key="2">
    <source>
        <dbReference type="ARBA" id="ARBA00023015"/>
    </source>
</evidence>
<keyword evidence="7" id="KW-1185">Reference proteome</keyword>
<comment type="caution">
    <text evidence="6">The sequence shown here is derived from an EMBL/GenBank/DDBJ whole genome shotgun (WGS) entry which is preliminary data.</text>
</comment>
<proteinExistence type="inferred from homology"/>
<evidence type="ECO:0000256" key="4">
    <source>
        <dbReference type="ARBA" id="ARBA00023163"/>
    </source>
</evidence>
<dbReference type="PROSITE" id="PS50931">
    <property type="entry name" value="HTH_LYSR"/>
    <property type="match status" value="1"/>
</dbReference>